<dbReference type="InterPro" id="IPR018062">
    <property type="entry name" value="HTH_AraC-typ_CS"/>
</dbReference>
<dbReference type="Pfam" id="PF07495">
    <property type="entry name" value="Y_Y_Y"/>
    <property type="match status" value="1"/>
</dbReference>
<dbReference type="Pfam" id="PF07494">
    <property type="entry name" value="Reg_prop"/>
    <property type="match status" value="3"/>
</dbReference>
<dbReference type="Gene3D" id="3.40.50.2300">
    <property type="match status" value="1"/>
</dbReference>
<evidence type="ECO:0000256" key="7">
    <source>
        <dbReference type="ARBA" id="ARBA00022840"/>
    </source>
</evidence>
<dbReference type="InterPro" id="IPR001789">
    <property type="entry name" value="Sig_transdc_resp-reg_receiver"/>
</dbReference>
<dbReference type="GO" id="GO:0000155">
    <property type="term" value="F:phosphorelay sensor kinase activity"/>
    <property type="evidence" value="ECO:0007669"/>
    <property type="project" value="InterPro"/>
</dbReference>
<dbReference type="CDD" id="cd17574">
    <property type="entry name" value="REC_OmpR"/>
    <property type="match status" value="1"/>
</dbReference>
<dbReference type="SMART" id="SM00388">
    <property type="entry name" value="HisKA"/>
    <property type="match status" value="1"/>
</dbReference>
<dbReference type="PROSITE" id="PS50109">
    <property type="entry name" value="HIS_KIN"/>
    <property type="match status" value="1"/>
</dbReference>
<evidence type="ECO:0000256" key="12">
    <source>
        <dbReference type="PROSITE-ProRule" id="PRU00169"/>
    </source>
</evidence>
<gene>
    <name evidence="16" type="ORF">EYD46_16360</name>
</gene>
<feature type="domain" description="HTH araC/xylS-type" evidence="13">
    <location>
        <begin position="1204"/>
        <end position="1303"/>
    </location>
</feature>
<evidence type="ECO:0000256" key="3">
    <source>
        <dbReference type="ARBA" id="ARBA00022553"/>
    </source>
</evidence>
<dbReference type="GO" id="GO:0043565">
    <property type="term" value="F:sequence-specific DNA binding"/>
    <property type="evidence" value="ECO:0007669"/>
    <property type="project" value="InterPro"/>
</dbReference>
<evidence type="ECO:0000256" key="5">
    <source>
        <dbReference type="ARBA" id="ARBA00022741"/>
    </source>
</evidence>
<keyword evidence="17" id="KW-1185">Reference proteome</keyword>
<dbReference type="PROSITE" id="PS50110">
    <property type="entry name" value="RESPONSE_REGULATORY"/>
    <property type="match status" value="1"/>
</dbReference>
<dbReference type="CDD" id="cd00075">
    <property type="entry name" value="HATPase"/>
    <property type="match status" value="1"/>
</dbReference>
<dbReference type="EMBL" id="SIRS01000007">
    <property type="protein sequence ID" value="TBN13205.1"/>
    <property type="molecule type" value="Genomic_DNA"/>
</dbReference>
<evidence type="ECO:0000259" key="14">
    <source>
        <dbReference type="PROSITE" id="PS50109"/>
    </source>
</evidence>
<dbReference type="InterPro" id="IPR004358">
    <property type="entry name" value="Sig_transdc_His_kin-like_C"/>
</dbReference>
<dbReference type="Proteomes" id="UP000292372">
    <property type="component" value="Unassembled WGS sequence"/>
</dbReference>
<dbReference type="OrthoDB" id="358279at2"/>
<name>A0A4Q9FKR7_9FLAO</name>
<keyword evidence="11" id="KW-0804">Transcription</keyword>
<dbReference type="Gene3D" id="1.10.10.60">
    <property type="entry name" value="Homeodomain-like"/>
    <property type="match status" value="1"/>
</dbReference>
<dbReference type="Gene3D" id="1.10.287.130">
    <property type="match status" value="1"/>
</dbReference>
<organism evidence="16 17">
    <name type="scientific">Hyunsoonleella pacifica</name>
    <dbReference type="NCBI Taxonomy" id="1080224"/>
    <lineage>
        <taxon>Bacteria</taxon>
        <taxon>Pseudomonadati</taxon>
        <taxon>Bacteroidota</taxon>
        <taxon>Flavobacteriia</taxon>
        <taxon>Flavobacteriales</taxon>
        <taxon>Flavobacteriaceae</taxon>
    </lineage>
</organism>
<keyword evidence="5" id="KW-0547">Nucleotide-binding</keyword>
<keyword evidence="7" id="KW-0067">ATP-binding</keyword>
<dbReference type="InterPro" id="IPR011006">
    <property type="entry name" value="CheY-like_superfamily"/>
</dbReference>
<evidence type="ECO:0000256" key="1">
    <source>
        <dbReference type="ARBA" id="ARBA00000085"/>
    </source>
</evidence>
<dbReference type="InterPro" id="IPR005467">
    <property type="entry name" value="His_kinase_dom"/>
</dbReference>
<keyword evidence="4" id="KW-0808">Transferase</keyword>
<dbReference type="SUPFAM" id="SSF55874">
    <property type="entry name" value="ATPase domain of HSP90 chaperone/DNA topoisomerase II/histidine kinase"/>
    <property type="match status" value="1"/>
</dbReference>
<dbReference type="InterPro" id="IPR011123">
    <property type="entry name" value="Y_Y_Y"/>
</dbReference>
<dbReference type="InterPro" id="IPR036097">
    <property type="entry name" value="HisK_dim/P_sf"/>
</dbReference>
<evidence type="ECO:0000256" key="8">
    <source>
        <dbReference type="ARBA" id="ARBA00023012"/>
    </source>
</evidence>
<dbReference type="InterPro" id="IPR036890">
    <property type="entry name" value="HATPase_C_sf"/>
</dbReference>
<dbReference type="PANTHER" id="PTHR43547">
    <property type="entry name" value="TWO-COMPONENT HISTIDINE KINASE"/>
    <property type="match status" value="1"/>
</dbReference>
<dbReference type="Gene3D" id="3.30.565.10">
    <property type="entry name" value="Histidine kinase-like ATPase, C-terminal domain"/>
    <property type="match status" value="1"/>
</dbReference>
<dbReference type="InterPro" id="IPR009057">
    <property type="entry name" value="Homeodomain-like_sf"/>
</dbReference>
<evidence type="ECO:0000256" key="9">
    <source>
        <dbReference type="ARBA" id="ARBA00023015"/>
    </source>
</evidence>
<comment type="caution">
    <text evidence="16">The sequence shown here is derived from an EMBL/GenBank/DDBJ whole genome shotgun (WGS) entry which is preliminary data.</text>
</comment>
<dbReference type="Pfam" id="PF00512">
    <property type="entry name" value="HisKA"/>
    <property type="match status" value="1"/>
</dbReference>
<accession>A0A4Q9FKR7</accession>
<sequence length="1307" mass="148784">MHQDKLGQMWIGTRDGLNKYDGEQFTVFKHEKSNPNSITNNSILCIEEDRNGFIWIGTSFGLNRYNPKKNEFKAYFVNKQRTFIGSNMISVVKEMANDEIWIGSASGISIYNVQKDEFESVLEKKNITSVLETKSGKVVVGTTSGLLILDDKTRNVFNFYTVAGTEDLDIQDIVESNNGNILIATKNESILEFEITKNSIKPYFDKALLKGKSKNVRSLLFDDLGQLWLATYNGLQISSDRNKLMVLYSDDNDEKSINDNFIKTLFKDNIGVLWVGTYYGGVNICSDFNKNFINITQKYSKAGLSFKVVSSLVNYKNLLFIGTAGGGISVLNKENNSIEHINTKNSIALKSDNIKSLCITNDDKLWIGTFENGVAIYNLKTKLFEELPFSEKLKALLKDVGVLSLSQYDSNYMLIGTNVSGLIKYNIRQNTYRVFSSYSKTSALTNGNIKTIHVSKKGDILVGTLRGLNCISADGIVTNYIYSKDQKIKFEITSIYESQNDVLWIGTAEDGLFKFANNQFEPIHLKVNNEEINAIRGIVEAELGHVWISTYTQGLIKFNLTQKKIVSHYTKKDGLPSNQFNRDAYLKIGTSYYFGGPSGVTFFNEKNLIKNNYAPQVIITDFKIKNNSIDVNEDQNILETALSYTRDIELVYNQGNFSLMFAMPNFINSSSNSYLYRLQGLENDWVETSTNVASYTIQKSGNYKFEVKGVNSDGVINEIPTTLNIVVKPAPWATWWAYSLYGLLIIGTLYYLYNTLKSKTKLKHQLELEHVKTEQIEEINKSKLEFFTNISHEFRTPLTLILGSLQQVLDDYQGSSKMFKKLKVVESSSNQLLKLINRLMDFRKYENRVMKLEVAKGDIVNFVEEIYLSFSEYAKEKKHTYNFSTSAKVIDLYFDNAKLERVFYNLISNAFKYTPNGGEISVEIEDHEKLVLILIKDTGIGIPAQFRSKVFDRFFEISKHKLNNEHNQGTGIGLSIVKSIIDLHKGTIYISEQTKTTGTVFTLELPKGKTHLKSSEIVEDFKQGEDVSYYQSQLKAINISHLDENFFNEIPSQHKASILVVEDNKELRTFIRNLLSSYYNVFEAGNGKEGYKMAIKHQVDLIISDVVMPITSGTELCAMIKEDIRTSHIPVILLTTRSALVYKLEGLETGADDYISKPFNLKEFKLRISNILASNQRLKDKINANEILKPEDMVMSSMDEELYKKALNIVEKNLGNDTFDIPYFCEELGVSKSVLYIKVKAWTDFTPKQFIVHLRLKYAAQLLEQGKMNINEVSRKAGFKNQKYFAKIFKNKFGKTPSDYAQSFTEF</sequence>
<evidence type="ECO:0000256" key="4">
    <source>
        <dbReference type="ARBA" id="ARBA00022679"/>
    </source>
</evidence>
<feature type="modified residue" description="4-aspartylphosphate" evidence="12">
    <location>
        <position position="1105"/>
    </location>
</feature>
<dbReference type="SUPFAM" id="SSF63829">
    <property type="entry name" value="Calcium-dependent phosphotriesterase"/>
    <property type="match status" value="2"/>
</dbReference>
<dbReference type="GO" id="GO:0005524">
    <property type="term" value="F:ATP binding"/>
    <property type="evidence" value="ECO:0007669"/>
    <property type="project" value="UniProtKB-KW"/>
</dbReference>
<dbReference type="SMART" id="SM00342">
    <property type="entry name" value="HTH_ARAC"/>
    <property type="match status" value="1"/>
</dbReference>
<dbReference type="InterPro" id="IPR013783">
    <property type="entry name" value="Ig-like_fold"/>
</dbReference>
<dbReference type="Gene3D" id="2.130.10.10">
    <property type="entry name" value="YVTN repeat-like/Quinoprotein amine dehydrogenase"/>
    <property type="match status" value="2"/>
</dbReference>
<evidence type="ECO:0000256" key="10">
    <source>
        <dbReference type="ARBA" id="ARBA00023125"/>
    </source>
</evidence>
<dbReference type="PRINTS" id="PR00344">
    <property type="entry name" value="BCTRLSENSOR"/>
</dbReference>
<feature type="domain" description="Response regulatory" evidence="15">
    <location>
        <begin position="1057"/>
        <end position="1172"/>
    </location>
</feature>
<dbReference type="Pfam" id="PF12833">
    <property type="entry name" value="HTH_18"/>
    <property type="match status" value="1"/>
</dbReference>
<evidence type="ECO:0000259" key="13">
    <source>
        <dbReference type="PROSITE" id="PS01124"/>
    </source>
</evidence>
<keyword evidence="3 12" id="KW-0597">Phosphoprotein</keyword>
<keyword evidence="10" id="KW-0238">DNA-binding</keyword>
<comment type="catalytic activity">
    <reaction evidence="1">
        <text>ATP + protein L-histidine = ADP + protein N-phospho-L-histidine.</text>
        <dbReference type="EC" id="2.7.13.3"/>
    </reaction>
</comment>
<dbReference type="InterPro" id="IPR018060">
    <property type="entry name" value="HTH_AraC"/>
</dbReference>
<feature type="domain" description="Histidine kinase" evidence="14">
    <location>
        <begin position="789"/>
        <end position="1009"/>
    </location>
</feature>
<dbReference type="GO" id="GO:0003700">
    <property type="term" value="F:DNA-binding transcription factor activity"/>
    <property type="evidence" value="ECO:0007669"/>
    <property type="project" value="InterPro"/>
</dbReference>
<dbReference type="PROSITE" id="PS00041">
    <property type="entry name" value="HTH_ARAC_FAMILY_1"/>
    <property type="match status" value="1"/>
</dbReference>
<dbReference type="Pfam" id="PF02518">
    <property type="entry name" value="HATPase_c"/>
    <property type="match status" value="1"/>
</dbReference>
<protein>
    <recommendedName>
        <fullName evidence="2">histidine kinase</fullName>
        <ecNumber evidence="2">2.7.13.3</ecNumber>
    </recommendedName>
</protein>
<proteinExistence type="predicted"/>
<keyword evidence="8" id="KW-0902">Two-component regulatory system</keyword>
<dbReference type="Gene3D" id="2.60.40.10">
    <property type="entry name" value="Immunoglobulins"/>
    <property type="match status" value="1"/>
</dbReference>
<dbReference type="SUPFAM" id="SSF52172">
    <property type="entry name" value="CheY-like"/>
    <property type="match status" value="1"/>
</dbReference>
<dbReference type="SMART" id="SM00448">
    <property type="entry name" value="REC"/>
    <property type="match status" value="1"/>
</dbReference>
<evidence type="ECO:0000256" key="6">
    <source>
        <dbReference type="ARBA" id="ARBA00022777"/>
    </source>
</evidence>
<dbReference type="FunFam" id="3.30.565.10:FF:000037">
    <property type="entry name" value="Hybrid sensor histidine kinase/response regulator"/>
    <property type="match status" value="1"/>
</dbReference>
<dbReference type="FunFam" id="2.60.40.10:FF:000791">
    <property type="entry name" value="Two-component system sensor histidine kinase/response regulator"/>
    <property type="match status" value="1"/>
</dbReference>
<dbReference type="InterPro" id="IPR003661">
    <property type="entry name" value="HisK_dim/P_dom"/>
</dbReference>
<keyword evidence="6 16" id="KW-0418">Kinase</keyword>
<dbReference type="CDD" id="cd00082">
    <property type="entry name" value="HisKA"/>
    <property type="match status" value="1"/>
</dbReference>
<dbReference type="SUPFAM" id="SSF47384">
    <property type="entry name" value="Homodimeric domain of signal transducing histidine kinase"/>
    <property type="match status" value="1"/>
</dbReference>
<dbReference type="SMART" id="SM00387">
    <property type="entry name" value="HATPase_c"/>
    <property type="match status" value="1"/>
</dbReference>
<dbReference type="PANTHER" id="PTHR43547:SF2">
    <property type="entry name" value="HYBRID SIGNAL TRANSDUCTION HISTIDINE KINASE C"/>
    <property type="match status" value="1"/>
</dbReference>
<dbReference type="PROSITE" id="PS01124">
    <property type="entry name" value="HTH_ARAC_FAMILY_2"/>
    <property type="match status" value="1"/>
</dbReference>
<dbReference type="InterPro" id="IPR015943">
    <property type="entry name" value="WD40/YVTN_repeat-like_dom_sf"/>
</dbReference>
<keyword evidence="9" id="KW-0805">Transcription regulation</keyword>
<evidence type="ECO:0000313" key="17">
    <source>
        <dbReference type="Proteomes" id="UP000292372"/>
    </source>
</evidence>
<reference evidence="16 17" key="1">
    <citation type="journal article" date="2015" name="Int. J. Syst. Evol. Microbiol.">
        <title>Hyunsoonleella pacifica sp. nov., isolated from seawater of South Pacific Gyre.</title>
        <authorList>
            <person name="Gao X."/>
            <person name="Zhang Z."/>
            <person name="Dai X."/>
            <person name="Zhang X.H."/>
        </authorList>
    </citation>
    <scope>NUCLEOTIDE SEQUENCE [LARGE SCALE GENOMIC DNA]</scope>
    <source>
        <strain evidence="16 17">SW033</strain>
    </source>
</reference>
<dbReference type="Pfam" id="PF00072">
    <property type="entry name" value="Response_reg"/>
    <property type="match status" value="1"/>
</dbReference>
<dbReference type="SUPFAM" id="SSF46689">
    <property type="entry name" value="Homeodomain-like"/>
    <property type="match status" value="1"/>
</dbReference>
<dbReference type="FunFam" id="1.10.287.130:FF:000034">
    <property type="entry name" value="Two-component system sensor histidine kinase/response regulator"/>
    <property type="match status" value="1"/>
</dbReference>
<dbReference type="InterPro" id="IPR011110">
    <property type="entry name" value="Reg_prop"/>
</dbReference>
<evidence type="ECO:0000256" key="2">
    <source>
        <dbReference type="ARBA" id="ARBA00012438"/>
    </source>
</evidence>
<evidence type="ECO:0000259" key="15">
    <source>
        <dbReference type="PROSITE" id="PS50110"/>
    </source>
</evidence>
<dbReference type="EC" id="2.7.13.3" evidence="2"/>
<dbReference type="InterPro" id="IPR003594">
    <property type="entry name" value="HATPase_dom"/>
</dbReference>
<evidence type="ECO:0000256" key="11">
    <source>
        <dbReference type="ARBA" id="ARBA00023163"/>
    </source>
</evidence>
<evidence type="ECO:0000313" key="16">
    <source>
        <dbReference type="EMBL" id="TBN13205.1"/>
    </source>
</evidence>